<feature type="region of interest" description="Disordered" evidence="1">
    <location>
        <begin position="272"/>
        <end position="328"/>
    </location>
</feature>
<evidence type="ECO:0000313" key="2">
    <source>
        <dbReference type="EMBL" id="KAK2097984.1"/>
    </source>
</evidence>
<accession>A0ABQ9ULQ4</accession>
<feature type="region of interest" description="Disordered" evidence="1">
    <location>
        <begin position="57"/>
        <end position="92"/>
    </location>
</feature>
<name>A0ABQ9ULQ4_SAGOE</name>
<proteinExistence type="predicted"/>
<dbReference type="Proteomes" id="UP001266305">
    <property type="component" value="Unassembled WGS sequence"/>
</dbReference>
<feature type="region of interest" description="Disordered" evidence="1">
    <location>
        <begin position="416"/>
        <end position="442"/>
    </location>
</feature>
<evidence type="ECO:0000313" key="3">
    <source>
        <dbReference type="Proteomes" id="UP001266305"/>
    </source>
</evidence>
<dbReference type="EMBL" id="JASSZA010000011">
    <property type="protein sequence ID" value="KAK2097984.1"/>
    <property type="molecule type" value="Genomic_DNA"/>
</dbReference>
<protein>
    <submittedName>
        <fullName evidence="2">Uncharacterized protein</fullName>
    </submittedName>
</protein>
<organism evidence="2 3">
    <name type="scientific">Saguinus oedipus</name>
    <name type="common">Cotton-top tamarin</name>
    <name type="synonym">Oedipomidas oedipus</name>
    <dbReference type="NCBI Taxonomy" id="9490"/>
    <lineage>
        <taxon>Eukaryota</taxon>
        <taxon>Metazoa</taxon>
        <taxon>Chordata</taxon>
        <taxon>Craniata</taxon>
        <taxon>Vertebrata</taxon>
        <taxon>Euteleostomi</taxon>
        <taxon>Mammalia</taxon>
        <taxon>Eutheria</taxon>
        <taxon>Euarchontoglires</taxon>
        <taxon>Primates</taxon>
        <taxon>Haplorrhini</taxon>
        <taxon>Platyrrhini</taxon>
        <taxon>Cebidae</taxon>
        <taxon>Callitrichinae</taxon>
        <taxon>Saguinus</taxon>
    </lineage>
</organism>
<keyword evidence="3" id="KW-1185">Reference proteome</keyword>
<evidence type="ECO:0000256" key="1">
    <source>
        <dbReference type="SAM" id="MobiDB-lite"/>
    </source>
</evidence>
<feature type="compositionally biased region" description="Polar residues" evidence="1">
    <location>
        <begin position="510"/>
        <end position="528"/>
    </location>
</feature>
<feature type="region of interest" description="Disordered" evidence="1">
    <location>
        <begin position="508"/>
        <end position="528"/>
    </location>
</feature>
<sequence length="549" mass="59028">MGTASPTPNISSEQRTLPPKLWQTATKPGQVLVLGEQVEKFLVIPAQDAQQVVTHVGAPPHAPTASQADPAHLGRGKRRPEPGNPAHRALPVGASQESYKALTAKKQGPSQACTLRGPHGDGYTQAGPWLMQTMSPLPTSHPLAEDLPEKSTLYPAHSNFGSDIPKFRVSLVQGLFDGLTSPLPQPCTAAYSPSIVSHIGDKVPGEDLPWVSPGPTFAISLPPPTPAHQRAQAPAFLTLQPSLADSTGQGAAHLLSQIYRWQTSRVTGDWPVPNAQPVPEDREQHQPSCSMGGGQKDWGGSSRAADQGWRSRFWKPPGPQPTHPWSRHSHDPITVTSSWAWACLQVCWSVATTMYWSSAHLGRCRALVSFMNRIPEVSVTEGAAVGAGGMELILDINATERLAVFHTAFPDLRGQRGNTLARQPNWPGPRVEVPTQPESWNGSQLGLETAAPLRAWSSIPTEPADTPALTLPCPALPSSMQPHVTSYPSSWELEVEATQGLEVQFGGRKSPTQALTQPFTPSSSLTQTPRPWNVSHAHPWQLLAAPAVI</sequence>
<comment type="caution">
    <text evidence="2">The sequence shown here is derived from an EMBL/GenBank/DDBJ whole genome shotgun (WGS) entry which is preliminary data.</text>
</comment>
<reference evidence="2 3" key="1">
    <citation type="submission" date="2023-05" db="EMBL/GenBank/DDBJ databases">
        <title>B98-5 Cell Line De Novo Hybrid Assembly: An Optical Mapping Approach.</title>
        <authorList>
            <person name="Kananen K."/>
            <person name="Auerbach J.A."/>
            <person name="Kautto E."/>
            <person name="Blachly J.S."/>
        </authorList>
    </citation>
    <scope>NUCLEOTIDE SEQUENCE [LARGE SCALE GENOMIC DNA]</scope>
    <source>
        <strain evidence="2">B95-8</strain>
        <tissue evidence="2">Cell line</tissue>
    </source>
</reference>
<gene>
    <name evidence="2" type="ORF">P7K49_023435</name>
</gene>